<accession>A0A084ADY5</accession>
<evidence type="ECO:0000256" key="4">
    <source>
        <dbReference type="ARBA" id="ARBA00023002"/>
    </source>
</evidence>
<feature type="binding site" evidence="6">
    <location>
        <position position="190"/>
    </location>
    <ligand>
        <name>NAD(+)</name>
        <dbReference type="ChEBI" id="CHEBI:57540"/>
    </ligand>
</feature>
<feature type="binding site" evidence="6">
    <location>
        <position position="290"/>
    </location>
    <ligand>
        <name>FAD</name>
        <dbReference type="ChEBI" id="CHEBI:57692"/>
    </ligand>
</feature>
<comment type="caution">
    <text evidence="10">The sequence shown here is derived from an EMBL/GenBank/DDBJ whole genome shotgun (WGS) entry which is preliminary data.</text>
</comment>
<dbReference type="FunFam" id="3.30.390.30:FF:000001">
    <property type="entry name" value="Dihydrolipoyl dehydrogenase"/>
    <property type="match status" value="1"/>
</dbReference>
<reference evidence="10 11" key="1">
    <citation type="submission" date="2014-06" db="EMBL/GenBank/DDBJ databases">
        <title>Draft genome sequence of the putrescine producing strain Lactococcus lactis subsp cremoris GE214.</title>
        <authorList>
            <person name="Ladero V."/>
            <person name="Linares D.M."/>
            <person name="del Rio B."/>
            <person name="Mayo B."/>
            <person name="Martin M.C."/>
            <person name="Fernandez M."/>
            <person name="Alvarez M.A."/>
        </authorList>
    </citation>
    <scope>NUCLEOTIDE SEQUENCE [LARGE SCALE GENOMIC DNA]</scope>
    <source>
        <strain evidence="10 11">GE214</strain>
    </source>
</reference>
<dbReference type="Pfam" id="PF02852">
    <property type="entry name" value="Pyr_redox_dim"/>
    <property type="match status" value="1"/>
</dbReference>
<evidence type="ECO:0000313" key="11">
    <source>
        <dbReference type="Proteomes" id="UP000028401"/>
    </source>
</evidence>
<dbReference type="SUPFAM" id="SSF55424">
    <property type="entry name" value="FAD/NAD-linked reductases, dimerisation (C-terminal) domain"/>
    <property type="match status" value="1"/>
</dbReference>
<dbReference type="PRINTS" id="PR00368">
    <property type="entry name" value="FADPNR"/>
</dbReference>
<keyword evidence="6" id="KW-0520">NAD</keyword>
<evidence type="ECO:0000259" key="8">
    <source>
        <dbReference type="Pfam" id="PF02852"/>
    </source>
</evidence>
<organism evidence="10 11">
    <name type="scientific">Lactococcus cremoris subsp. cremoris GE214</name>
    <dbReference type="NCBI Taxonomy" id="1415168"/>
    <lineage>
        <taxon>Bacteria</taxon>
        <taxon>Bacillati</taxon>
        <taxon>Bacillota</taxon>
        <taxon>Bacilli</taxon>
        <taxon>Lactobacillales</taxon>
        <taxon>Streptococcaceae</taxon>
        <taxon>Lactococcus</taxon>
        <taxon>Lactococcus cremoris subsp. cremoris</taxon>
    </lineage>
</organism>
<dbReference type="Gene3D" id="3.30.390.30">
    <property type="match status" value="1"/>
</dbReference>
<comment type="cofactor">
    <cofactor evidence="6">
        <name>FAD</name>
        <dbReference type="ChEBI" id="CHEBI:57692"/>
    </cofactor>
    <text evidence="6">Binds 1 FAD per subunit.</text>
</comment>
<evidence type="ECO:0000259" key="9">
    <source>
        <dbReference type="Pfam" id="PF07992"/>
    </source>
</evidence>
<dbReference type="Gene3D" id="3.50.50.60">
    <property type="entry name" value="FAD/NAD(P)-binding domain"/>
    <property type="match status" value="2"/>
</dbReference>
<feature type="domain" description="FAD/NAD(P)-binding" evidence="9">
    <location>
        <begin position="8"/>
        <end position="295"/>
    </location>
</feature>
<dbReference type="SUPFAM" id="SSF51905">
    <property type="entry name" value="FAD/NAD(P)-binding domain"/>
    <property type="match status" value="1"/>
</dbReference>
<name>A0A084ADY5_LACLC</name>
<dbReference type="GO" id="GO:0003955">
    <property type="term" value="F:NAD(P)H dehydrogenase (quinone) activity"/>
    <property type="evidence" value="ECO:0007669"/>
    <property type="project" value="TreeGrafter"/>
</dbReference>
<dbReference type="PATRIC" id="fig|1415168.3.peg.301"/>
<dbReference type="InterPro" id="IPR004099">
    <property type="entry name" value="Pyr_nucl-diS_OxRdtase_dimer"/>
</dbReference>
<feature type="binding site" evidence="6">
    <location>
        <begin position="167"/>
        <end position="174"/>
    </location>
    <ligand>
        <name>NAD(+)</name>
        <dbReference type="ChEBI" id="CHEBI:57540"/>
    </ligand>
</feature>
<dbReference type="PANTHER" id="PTHR43014">
    <property type="entry name" value="MERCURIC REDUCTASE"/>
    <property type="match status" value="1"/>
</dbReference>
<dbReference type="InterPro" id="IPR001100">
    <property type="entry name" value="Pyr_nuc-diS_OxRdtase"/>
</dbReference>
<dbReference type="GO" id="GO:0050660">
    <property type="term" value="F:flavin adenine dinucleotide binding"/>
    <property type="evidence" value="ECO:0007669"/>
    <property type="project" value="TreeGrafter"/>
</dbReference>
<evidence type="ECO:0000256" key="3">
    <source>
        <dbReference type="ARBA" id="ARBA00022827"/>
    </source>
</evidence>
<keyword evidence="6" id="KW-0547">Nucleotide-binding</keyword>
<feature type="disulfide bond" description="Redox-active" evidence="7">
    <location>
        <begin position="45"/>
        <end position="50"/>
    </location>
</feature>
<evidence type="ECO:0000256" key="7">
    <source>
        <dbReference type="PIRSR" id="PIRSR000350-4"/>
    </source>
</evidence>
<feature type="active site" description="Proton acceptor" evidence="5">
    <location>
        <position position="424"/>
    </location>
</feature>
<keyword evidence="2" id="KW-0285">Flavoprotein</keyword>
<feature type="binding site" evidence="6">
    <location>
        <position position="54"/>
    </location>
    <ligand>
        <name>FAD</name>
        <dbReference type="ChEBI" id="CHEBI:57692"/>
    </ligand>
</feature>
<dbReference type="Pfam" id="PF07992">
    <property type="entry name" value="Pyr_redox_2"/>
    <property type="match status" value="1"/>
</dbReference>
<comment type="similarity">
    <text evidence="1">Belongs to the class-I pyridine nucleotide-disulfide oxidoreductase family.</text>
</comment>
<keyword evidence="4" id="KW-0560">Oxidoreductase</keyword>
<dbReference type="RefSeq" id="WP_042747674.1">
    <property type="nucleotide sequence ID" value="NZ_AZSI01000007.1"/>
</dbReference>
<gene>
    <name evidence="10" type="ORF">U725_00289</name>
</gene>
<evidence type="ECO:0000313" key="10">
    <source>
        <dbReference type="EMBL" id="KEY63514.1"/>
    </source>
</evidence>
<dbReference type="PRINTS" id="PR00411">
    <property type="entry name" value="PNDRDTASEI"/>
</dbReference>
<dbReference type="InterPro" id="IPR016156">
    <property type="entry name" value="FAD/NAD-linked_Rdtase_dimer_sf"/>
</dbReference>
<keyword evidence="3 6" id="KW-0274">FAD</keyword>
<dbReference type="PIRSF" id="PIRSF000350">
    <property type="entry name" value="Mercury_reductase_MerA"/>
    <property type="match status" value="1"/>
</dbReference>
<dbReference type="PANTHER" id="PTHR43014:SF4">
    <property type="entry name" value="PYRIDINE NUCLEOTIDE-DISULFIDE OXIDOREDUCTASE RCLA-RELATED"/>
    <property type="match status" value="1"/>
</dbReference>
<proteinExistence type="inferred from homology"/>
<evidence type="ECO:0000256" key="6">
    <source>
        <dbReference type="PIRSR" id="PIRSR000350-3"/>
    </source>
</evidence>
<dbReference type="Proteomes" id="UP000028401">
    <property type="component" value="Unassembled WGS sequence"/>
</dbReference>
<protein>
    <submittedName>
        <fullName evidence="10">Glutathione-disulfide reductase</fullName>
    </submittedName>
</protein>
<feature type="binding site" evidence="6">
    <location>
        <position position="249"/>
    </location>
    <ligand>
        <name>NAD(+)</name>
        <dbReference type="ChEBI" id="CHEBI:57540"/>
    </ligand>
</feature>
<dbReference type="EMBL" id="AZSI01000007">
    <property type="protein sequence ID" value="KEY63514.1"/>
    <property type="molecule type" value="Genomic_DNA"/>
</dbReference>
<dbReference type="InterPro" id="IPR023753">
    <property type="entry name" value="FAD/NAD-binding_dom"/>
</dbReference>
<evidence type="ECO:0000256" key="2">
    <source>
        <dbReference type="ARBA" id="ARBA00022630"/>
    </source>
</evidence>
<evidence type="ECO:0000256" key="5">
    <source>
        <dbReference type="PIRSR" id="PIRSR000350-2"/>
    </source>
</evidence>
<dbReference type="AlphaFoldDB" id="A0A084ADY5"/>
<evidence type="ECO:0000256" key="1">
    <source>
        <dbReference type="ARBA" id="ARBA00007532"/>
    </source>
</evidence>
<dbReference type="InterPro" id="IPR036188">
    <property type="entry name" value="FAD/NAD-bd_sf"/>
</dbReference>
<sequence length="440" mass="48479">METRHFKNIIIGFGKAGRALAKSLSKNGEEALIIERDQAMYGGTCPNVGCAPSKTLIVAGQKNMNFSEAMTTKYKVREILHNAAYHGAADEALVYVMDGLARFINSKTVEVVNGENVTQVIGERIFINTGATPIIPEIEGIHEAKNIVTSEGAMELSELPKKLVIIGAGYIGLEFAGMFNKFGSEVTILEPHATFLPKEDEDISNEIYKDLVAAGVEIQLGVEIERITDSEVFAGGKVYPADKILIATGRRPNIKDLDLEKADVELSENGYIKVDDDLKTTAQNIWALGDVRGGGQFYYLSTDDFRIVNNQLFGDHSRKLSDRKLVPYSVFISPTLSRIGLDEKQAKEAGVNYRLFKMAAAPIVKAKVVQDTRGLLKALVDPNTDEILGATLYHEDSHEVINLVSLAMKMHTPYQVLRDQIFTHPTMGEGLNDLFQNEVK</sequence>
<feature type="domain" description="Pyridine nucleotide-disulphide oxidoreductase dimerisation" evidence="8">
    <location>
        <begin position="326"/>
        <end position="432"/>
    </location>
</feature>